<evidence type="ECO:0000256" key="1">
    <source>
        <dbReference type="ARBA" id="ARBA00011955"/>
    </source>
</evidence>
<keyword evidence="3 10" id="KW-0285">Flavoprotein</keyword>
<dbReference type="Proteomes" id="UP000184480">
    <property type="component" value="Unassembled WGS sequence"/>
</dbReference>
<evidence type="ECO:0000256" key="9">
    <source>
        <dbReference type="ARBA" id="ARBA00048540"/>
    </source>
</evidence>
<dbReference type="STRING" id="1346286.SAMN05444362_104220"/>
<dbReference type="Gene3D" id="3.10.520.10">
    <property type="entry name" value="ApbE-like domains"/>
    <property type="match status" value="1"/>
</dbReference>
<evidence type="ECO:0000256" key="2">
    <source>
        <dbReference type="ARBA" id="ARBA00016337"/>
    </source>
</evidence>
<evidence type="ECO:0000313" key="13">
    <source>
        <dbReference type="Proteomes" id="UP000184480"/>
    </source>
</evidence>
<dbReference type="InterPro" id="IPR003374">
    <property type="entry name" value="ApbE-like_sf"/>
</dbReference>
<evidence type="ECO:0000256" key="7">
    <source>
        <dbReference type="ARBA" id="ARBA00022842"/>
    </source>
</evidence>
<organism evidence="12 13">
    <name type="scientific">Dysgonomonas macrotermitis</name>
    <dbReference type="NCBI Taxonomy" id="1346286"/>
    <lineage>
        <taxon>Bacteria</taxon>
        <taxon>Pseudomonadati</taxon>
        <taxon>Bacteroidota</taxon>
        <taxon>Bacteroidia</taxon>
        <taxon>Bacteroidales</taxon>
        <taxon>Dysgonomonadaceae</taxon>
        <taxon>Dysgonomonas</taxon>
    </lineage>
</organism>
<dbReference type="PANTHER" id="PTHR30040:SF2">
    <property type="entry name" value="FAD:PROTEIN FMN TRANSFERASE"/>
    <property type="match status" value="1"/>
</dbReference>
<dbReference type="RefSeq" id="WP_236689402.1">
    <property type="nucleotide sequence ID" value="NZ_BBXL01000015.1"/>
</dbReference>
<keyword evidence="12" id="KW-0449">Lipoprotein</keyword>
<keyword evidence="5 10" id="KW-0479">Metal-binding</keyword>
<dbReference type="AlphaFoldDB" id="A0A1M4ZX82"/>
<dbReference type="PIRSF" id="PIRSF006268">
    <property type="entry name" value="ApbE"/>
    <property type="match status" value="1"/>
</dbReference>
<name>A0A1M4ZX82_9BACT</name>
<protein>
    <recommendedName>
        <fullName evidence="2 10">FAD:protein FMN transferase</fullName>
        <ecNumber evidence="1 10">2.7.1.180</ecNumber>
    </recommendedName>
    <alternativeName>
        <fullName evidence="8 10">Flavin transferase</fullName>
    </alternativeName>
</protein>
<evidence type="ECO:0000256" key="11">
    <source>
        <dbReference type="PIRSR" id="PIRSR006268-2"/>
    </source>
</evidence>
<comment type="similarity">
    <text evidence="10">Belongs to the ApbE family.</text>
</comment>
<dbReference type="Pfam" id="PF02424">
    <property type="entry name" value="ApbE"/>
    <property type="match status" value="1"/>
</dbReference>
<reference evidence="13" key="1">
    <citation type="submission" date="2016-11" db="EMBL/GenBank/DDBJ databases">
        <authorList>
            <person name="Varghese N."/>
            <person name="Submissions S."/>
        </authorList>
    </citation>
    <scope>NUCLEOTIDE SEQUENCE [LARGE SCALE GENOMIC DNA]</scope>
    <source>
        <strain evidence="13">DSM 27370</strain>
    </source>
</reference>
<comment type="catalytic activity">
    <reaction evidence="9 10">
        <text>L-threonyl-[protein] + FAD = FMN-L-threonyl-[protein] + AMP + H(+)</text>
        <dbReference type="Rhea" id="RHEA:36847"/>
        <dbReference type="Rhea" id="RHEA-COMP:11060"/>
        <dbReference type="Rhea" id="RHEA-COMP:11061"/>
        <dbReference type="ChEBI" id="CHEBI:15378"/>
        <dbReference type="ChEBI" id="CHEBI:30013"/>
        <dbReference type="ChEBI" id="CHEBI:57692"/>
        <dbReference type="ChEBI" id="CHEBI:74257"/>
        <dbReference type="ChEBI" id="CHEBI:456215"/>
        <dbReference type="EC" id="2.7.1.180"/>
    </reaction>
</comment>
<dbReference type="PANTHER" id="PTHR30040">
    <property type="entry name" value="THIAMINE BIOSYNTHESIS LIPOPROTEIN APBE"/>
    <property type="match status" value="1"/>
</dbReference>
<evidence type="ECO:0000313" key="12">
    <source>
        <dbReference type="EMBL" id="SHF22653.1"/>
    </source>
</evidence>
<dbReference type="SUPFAM" id="SSF143631">
    <property type="entry name" value="ApbE-like"/>
    <property type="match status" value="1"/>
</dbReference>
<evidence type="ECO:0000256" key="5">
    <source>
        <dbReference type="ARBA" id="ARBA00022723"/>
    </source>
</evidence>
<comment type="cofactor">
    <cofactor evidence="11">
        <name>Mg(2+)</name>
        <dbReference type="ChEBI" id="CHEBI:18420"/>
    </cofactor>
    <cofactor evidence="11">
        <name>Mn(2+)</name>
        <dbReference type="ChEBI" id="CHEBI:29035"/>
    </cofactor>
    <text evidence="11">Magnesium. Can also use manganese.</text>
</comment>
<dbReference type="InterPro" id="IPR024932">
    <property type="entry name" value="ApbE"/>
</dbReference>
<feature type="binding site" evidence="11">
    <location>
        <position position="145"/>
    </location>
    <ligand>
        <name>Mg(2+)</name>
        <dbReference type="ChEBI" id="CHEBI:18420"/>
    </ligand>
</feature>
<keyword evidence="7 10" id="KW-0460">Magnesium</keyword>
<feature type="binding site" evidence="11">
    <location>
        <position position="255"/>
    </location>
    <ligand>
        <name>Mg(2+)</name>
        <dbReference type="ChEBI" id="CHEBI:18420"/>
    </ligand>
</feature>
<keyword evidence="6 10" id="KW-0274">FAD</keyword>
<evidence type="ECO:0000256" key="3">
    <source>
        <dbReference type="ARBA" id="ARBA00022630"/>
    </source>
</evidence>
<evidence type="ECO:0000256" key="8">
    <source>
        <dbReference type="ARBA" id="ARBA00031306"/>
    </source>
</evidence>
<feature type="binding site" evidence="11">
    <location>
        <position position="259"/>
    </location>
    <ligand>
        <name>Mg(2+)</name>
        <dbReference type="ChEBI" id="CHEBI:18420"/>
    </ligand>
</feature>
<accession>A0A1M4ZX82</accession>
<dbReference type="EMBL" id="FQUC01000004">
    <property type="protein sequence ID" value="SHF22653.1"/>
    <property type="molecule type" value="Genomic_DNA"/>
</dbReference>
<evidence type="ECO:0000256" key="6">
    <source>
        <dbReference type="ARBA" id="ARBA00022827"/>
    </source>
</evidence>
<keyword evidence="4 10" id="KW-0808">Transferase</keyword>
<evidence type="ECO:0000256" key="10">
    <source>
        <dbReference type="PIRNR" id="PIRNR006268"/>
    </source>
</evidence>
<gene>
    <name evidence="12" type="ORF">SAMN05444362_104220</name>
</gene>
<dbReference type="GO" id="GO:0046872">
    <property type="term" value="F:metal ion binding"/>
    <property type="evidence" value="ECO:0007669"/>
    <property type="project" value="UniProtKB-UniRule"/>
</dbReference>
<sequence>MLAYKAQIRKLFHAHIKVKIPAFSDERLFDEFYGVLEQIDKHYNSYSEGSFFDKINRQAGEFVNVDDETLHILEQVLYFSELFDREYDITIMPLIRLWGFYKDDQRRIPDSGEIAQAKQLIDYKRIEIKDHQVKIGQGQEIVTGSFMKSYAVDKLAKAIRREQITDAIINAGGSTILAINNKVHPEWTVDVKNAQSDGYLFKLKLSNACYSTSAQNKIFVEIDGQKYGHILSPVTGYPSTNKQIGIITETCMIGDIISTGLFNQSVDGFIKKMKELSKQFPVSGFLVDKDNNIAFTEGFEKNIIA</sequence>
<dbReference type="GO" id="GO:0016740">
    <property type="term" value="F:transferase activity"/>
    <property type="evidence" value="ECO:0007669"/>
    <property type="project" value="UniProtKB-UniRule"/>
</dbReference>
<dbReference type="EC" id="2.7.1.180" evidence="1 10"/>
<proteinExistence type="inferred from homology"/>
<keyword evidence="13" id="KW-1185">Reference proteome</keyword>
<evidence type="ECO:0000256" key="4">
    <source>
        <dbReference type="ARBA" id="ARBA00022679"/>
    </source>
</evidence>